<dbReference type="HOGENOM" id="CLU_2702581_0_0_11"/>
<dbReference type="AlphaFoldDB" id="H8G3E2"/>
<dbReference type="Proteomes" id="UP000004705">
    <property type="component" value="Chromosome"/>
</dbReference>
<gene>
    <name evidence="2" type="ORF">SacazDRAFT_00032</name>
</gene>
<feature type="compositionally biased region" description="Polar residues" evidence="1">
    <location>
        <begin position="34"/>
        <end position="45"/>
    </location>
</feature>
<accession>H8G3E2</accession>
<feature type="compositionally biased region" description="Basic and acidic residues" evidence="1">
    <location>
        <begin position="46"/>
        <end position="56"/>
    </location>
</feature>
<feature type="region of interest" description="Disordered" evidence="1">
    <location>
        <begin position="34"/>
        <end position="56"/>
    </location>
</feature>
<protein>
    <submittedName>
        <fullName evidence="2">Uncharacterized protein</fullName>
    </submittedName>
</protein>
<proteinExistence type="predicted"/>
<organism evidence="2 3">
    <name type="scientific">Saccharomonospora azurea NA-128</name>
    <dbReference type="NCBI Taxonomy" id="882081"/>
    <lineage>
        <taxon>Bacteria</taxon>
        <taxon>Bacillati</taxon>
        <taxon>Actinomycetota</taxon>
        <taxon>Actinomycetes</taxon>
        <taxon>Pseudonocardiales</taxon>
        <taxon>Pseudonocardiaceae</taxon>
        <taxon>Saccharomonospora</taxon>
    </lineage>
</organism>
<reference evidence="2 3" key="1">
    <citation type="journal article" date="2012" name="Stand. Genomic Sci.">
        <title>Genome sequence of the soil bacterium Saccharomonospora azurea type strain (NA-128(T)).</title>
        <authorList>
            <person name="Klenk H.P."/>
            <person name="Held B."/>
            <person name="Lucas S."/>
            <person name="Lapidus A."/>
            <person name="Copeland A."/>
            <person name="Hammon N."/>
            <person name="Pitluck S."/>
            <person name="Goodwin L.A."/>
            <person name="Han C."/>
            <person name="Tapia R."/>
            <person name="Brambilla E.M."/>
            <person name="Potter G."/>
            <person name="Land M."/>
            <person name="Ivanova N."/>
            <person name="Rohde M."/>
            <person name="Goker M."/>
            <person name="Detter J.C."/>
            <person name="Kyrpides N.C."/>
            <person name="Woyke T."/>
        </authorList>
    </citation>
    <scope>NUCLEOTIDE SEQUENCE [LARGE SCALE GENOMIC DNA]</scope>
    <source>
        <strain evidence="2 3">NA-128</strain>
    </source>
</reference>
<dbReference type="EMBL" id="CM001466">
    <property type="protein sequence ID" value="EHY87020.1"/>
    <property type="molecule type" value="Genomic_DNA"/>
</dbReference>
<evidence type="ECO:0000313" key="3">
    <source>
        <dbReference type="Proteomes" id="UP000004705"/>
    </source>
</evidence>
<keyword evidence="3" id="KW-1185">Reference proteome</keyword>
<name>H8G3E2_9PSEU</name>
<sequence length="73" mass="8224">MVTPCRHQVKQIIAAWGYSPRQTTRKGEVTNLLPSTRFTSGTSEKTSFKDPSSEAGKETFRGVTFTWRDRIGC</sequence>
<evidence type="ECO:0000256" key="1">
    <source>
        <dbReference type="SAM" id="MobiDB-lite"/>
    </source>
</evidence>
<evidence type="ECO:0000313" key="2">
    <source>
        <dbReference type="EMBL" id="EHY87020.1"/>
    </source>
</evidence>